<evidence type="ECO:0000256" key="10">
    <source>
        <dbReference type="SAM" id="Phobius"/>
    </source>
</evidence>
<comment type="subcellular location">
    <subcellularLocation>
        <location evidence="1">Membrane</location>
        <topology evidence="1">Multi-pass membrane protein</topology>
    </subcellularLocation>
</comment>
<feature type="transmembrane region" description="Helical" evidence="10">
    <location>
        <begin position="339"/>
        <end position="362"/>
    </location>
</feature>
<feature type="transmembrane region" description="Helical" evidence="10">
    <location>
        <begin position="416"/>
        <end position="436"/>
    </location>
</feature>
<protein>
    <submittedName>
        <fullName evidence="11">Sexual differentiation process protein isp4</fullName>
    </submittedName>
</protein>
<feature type="transmembrane region" description="Helical" evidence="10">
    <location>
        <begin position="468"/>
        <end position="488"/>
    </location>
</feature>
<feature type="transmembrane region" description="Helical" evidence="10">
    <location>
        <begin position="200"/>
        <end position="218"/>
    </location>
</feature>
<feature type="transmembrane region" description="Helical" evidence="10">
    <location>
        <begin position="673"/>
        <end position="689"/>
    </location>
</feature>
<feature type="transmembrane region" description="Helical" evidence="10">
    <location>
        <begin position="622"/>
        <end position="641"/>
    </location>
</feature>
<feature type="transmembrane region" description="Helical" evidence="10">
    <location>
        <begin position="94"/>
        <end position="114"/>
    </location>
</feature>
<dbReference type="Proteomes" id="UP000053831">
    <property type="component" value="Unassembled WGS sequence"/>
</dbReference>
<reference evidence="11 12" key="1">
    <citation type="submission" date="2015-07" db="EMBL/GenBank/DDBJ databases">
        <title>The genome of the fungus Escovopsis weberi, a specialized disease agent of ant agriculture.</title>
        <authorList>
            <person name="de Man T.J."/>
            <person name="Stajich J.E."/>
            <person name="Kubicek C.P."/>
            <person name="Chenthamara K."/>
            <person name="Atanasova L."/>
            <person name="Druzhinina I.S."/>
            <person name="Birnbaum S."/>
            <person name="Barribeau S.M."/>
            <person name="Teiling C."/>
            <person name="Suen G."/>
            <person name="Currie C."/>
            <person name="Gerardo N.M."/>
        </authorList>
    </citation>
    <scope>NUCLEOTIDE SEQUENCE [LARGE SCALE GENOMIC DNA]</scope>
</reference>
<evidence type="ECO:0000256" key="1">
    <source>
        <dbReference type="ARBA" id="ARBA00004141"/>
    </source>
</evidence>
<feature type="region of interest" description="Disordered" evidence="9">
    <location>
        <begin position="1"/>
        <end position="30"/>
    </location>
</feature>
<feature type="transmembrane region" description="Helical" evidence="10">
    <location>
        <begin position="578"/>
        <end position="599"/>
    </location>
</feature>
<dbReference type="NCBIfam" id="TIGR00727">
    <property type="entry name" value="ISP4_OPT"/>
    <property type="match status" value="1"/>
</dbReference>
<keyword evidence="6" id="KW-0653">Protein transport</keyword>
<dbReference type="NCBIfam" id="TIGR00728">
    <property type="entry name" value="OPT_sfam"/>
    <property type="match status" value="1"/>
</dbReference>
<keyword evidence="8 10" id="KW-0472">Membrane</keyword>
<organism evidence="11 12">
    <name type="scientific">Escovopsis weberi</name>
    <dbReference type="NCBI Taxonomy" id="150374"/>
    <lineage>
        <taxon>Eukaryota</taxon>
        <taxon>Fungi</taxon>
        <taxon>Dikarya</taxon>
        <taxon>Ascomycota</taxon>
        <taxon>Pezizomycotina</taxon>
        <taxon>Sordariomycetes</taxon>
        <taxon>Hypocreomycetidae</taxon>
        <taxon>Hypocreales</taxon>
        <taxon>Hypocreaceae</taxon>
        <taxon>Escovopsis</taxon>
    </lineage>
</organism>
<feature type="transmembrane region" description="Helical" evidence="10">
    <location>
        <begin position="121"/>
        <end position="142"/>
    </location>
</feature>
<evidence type="ECO:0000256" key="2">
    <source>
        <dbReference type="ARBA" id="ARBA00008807"/>
    </source>
</evidence>
<keyword evidence="4 10" id="KW-0812">Transmembrane</keyword>
<dbReference type="InterPro" id="IPR004813">
    <property type="entry name" value="OPT"/>
</dbReference>
<feature type="transmembrane region" description="Helical" evidence="10">
    <location>
        <begin position="267"/>
        <end position="289"/>
    </location>
</feature>
<dbReference type="GO" id="GO:0016020">
    <property type="term" value="C:membrane"/>
    <property type="evidence" value="ECO:0007669"/>
    <property type="project" value="UniProtKB-SubCell"/>
</dbReference>
<feature type="transmembrane region" description="Helical" evidence="10">
    <location>
        <begin position="695"/>
        <end position="711"/>
    </location>
</feature>
<evidence type="ECO:0000256" key="3">
    <source>
        <dbReference type="ARBA" id="ARBA00022448"/>
    </source>
</evidence>
<dbReference type="PANTHER" id="PTHR22601">
    <property type="entry name" value="ISP4 LIKE PROTEIN"/>
    <property type="match status" value="1"/>
</dbReference>
<keyword evidence="5" id="KW-0571">Peptide transport</keyword>
<dbReference type="OrthoDB" id="9986677at2759"/>
<feature type="transmembrane region" description="Helical" evidence="10">
    <location>
        <begin position="494"/>
        <end position="517"/>
    </location>
</feature>
<accession>A0A0M8N298</accession>
<feature type="transmembrane region" description="Helical" evidence="10">
    <location>
        <begin position="723"/>
        <end position="747"/>
    </location>
</feature>
<evidence type="ECO:0000256" key="7">
    <source>
        <dbReference type="ARBA" id="ARBA00022989"/>
    </source>
</evidence>
<dbReference type="GO" id="GO:0035673">
    <property type="term" value="F:oligopeptide transmembrane transporter activity"/>
    <property type="evidence" value="ECO:0007669"/>
    <property type="project" value="InterPro"/>
</dbReference>
<comment type="similarity">
    <text evidence="2">Belongs to the oligopeptide OPT transporter family.</text>
</comment>
<evidence type="ECO:0000313" key="12">
    <source>
        <dbReference type="Proteomes" id="UP000053831"/>
    </source>
</evidence>
<dbReference type="InterPro" id="IPR004648">
    <property type="entry name" value="Oligpept_transpt"/>
</dbReference>
<feature type="transmembrane region" description="Helical" evidence="10">
    <location>
        <begin position="647"/>
        <end position="666"/>
    </location>
</feature>
<keyword evidence="7 10" id="KW-1133">Transmembrane helix</keyword>
<comment type="caution">
    <text evidence="11">The sequence shown here is derived from an EMBL/GenBank/DDBJ whole genome shotgun (WGS) entry which is preliminary data.</text>
</comment>
<dbReference type="EMBL" id="LGSR01000022">
    <property type="protein sequence ID" value="KOS18311.1"/>
    <property type="molecule type" value="Genomic_DNA"/>
</dbReference>
<name>A0A0M8N298_ESCWE</name>
<keyword evidence="3" id="KW-0813">Transport</keyword>
<proteinExistence type="inferred from homology"/>
<evidence type="ECO:0000256" key="6">
    <source>
        <dbReference type="ARBA" id="ARBA00022927"/>
    </source>
</evidence>
<feature type="transmembrane region" description="Helical" evidence="10">
    <location>
        <begin position="169"/>
        <end position="188"/>
    </location>
</feature>
<feature type="transmembrane region" description="Helical" evidence="10">
    <location>
        <begin position="224"/>
        <end position="246"/>
    </location>
</feature>
<dbReference type="Pfam" id="PF03169">
    <property type="entry name" value="OPT"/>
    <property type="match status" value="1"/>
</dbReference>
<gene>
    <name evidence="11" type="ORF">ESCO_003232</name>
</gene>
<dbReference type="AlphaFoldDB" id="A0A0M8N298"/>
<evidence type="ECO:0000313" key="11">
    <source>
        <dbReference type="EMBL" id="KOS18311.1"/>
    </source>
</evidence>
<dbReference type="GO" id="GO:0015031">
    <property type="term" value="P:protein transport"/>
    <property type="evidence" value="ECO:0007669"/>
    <property type="project" value="UniProtKB-KW"/>
</dbReference>
<evidence type="ECO:0000256" key="8">
    <source>
        <dbReference type="ARBA" id="ARBA00023136"/>
    </source>
</evidence>
<feature type="transmembrane region" description="Helical" evidence="10">
    <location>
        <begin position="309"/>
        <end position="332"/>
    </location>
</feature>
<evidence type="ECO:0000256" key="5">
    <source>
        <dbReference type="ARBA" id="ARBA00022856"/>
    </source>
</evidence>
<keyword evidence="12" id="KW-1185">Reference proteome</keyword>
<sequence length="788" mass="87813">MGFSLRSGSKRAAEATTSGADVTPESDLRNFKKSHRWDPFLDQDNIDNIDNALSSGNAEKAAAVDETLIQEDSPYAEVRQSVPPTDSDLPVNTLRAWTIGALMCTIVAACNILLSLRRAPISITSTVVQLIAYPIGCLWARLVPEKTINIFGWKAELNPGPFNVKEHTIITMMTAAGSSYSYAIDILLAQELFYKQHLGWGFQILLILSTQAMGFGIAGVSRRFLIWPSSMVWPAVLITTTVMYSLHDHRATDPAIANGWQIGRYTFFLIVAAGTFVWEWIPQVFAQFLQLFMFPCWIAPNNVVVNQIFGGNTGLGLLPISFDWSIISGFLLSPLQTPAFAIANVSAGIFIMLIGIIGLAYAGPEFYKYLPLSANQNFDNMAQPYDTARILTPEYTVNMTAYKEYSPILLGPAFSLSYGMGFAGLVSTVTHIALFYGPDVWRRAKDSQSDLPDIHMKLMRKYKEAPEWWFLAIFAVSFAFGMVAALVWPTHLPWWAYIVCILIGLVFFIPIGMVQAITNQQTGLNIITEMVFGYMLPGRPVAMMLFKSWGYMLAYNGLNYISDMKVGHYMKIPPRSMFAAQAFAVIWLSLVQIASYNFLRGNIEGICTPDQSQGLTCPNSRTFYNASVIWGVIGPKIVFGAGALYSWINWFWLIGFLCPFIQWLIARRYPRSAVRYIVFPAVFGAAGLIPPATTWYILQWVWIGLVFNWWIRRRWNGWWTHYNYTLSGALDIGNAICVVIIGLGLGLGNANFPDWWGNTVINNNLDANGAAVLKTIPPGGGPIGPSHW</sequence>
<evidence type="ECO:0000256" key="4">
    <source>
        <dbReference type="ARBA" id="ARBA00022692"/>
    </source>
</evidence>
<evidence type="ECO:0000256" key="9">
    <source>
        <dbReference type="SAM" id="MobiDB-lite"/>
    </source>
</evidence>